<evidence type="ECO:0000313" key="8">
    <source>
        <dbReference type="Proteomes" id="UP001634007"/>
    </source>
</evidence>
<keyword evidence="5 6" id="KW-0732">Signal</keyword>
<dbReference type="Pfam" id="PF05938">
    <property type="entry name" value="Self-incomp_S1"/>
    <property type="match status" value="1"/>
</dbReference>
<reference evidence="7 8" key="1">
    <citation type="submission" date="2024-11" db="EMBL/GenBank/DDBJ databases">
        <title>Chromosome-level genome assembly of Eucalyptus globulus Labill. provides insights into its genome evolution.</title>
        <authorList>
            <person name="Li X."/>
        </authorList>
    </citation>
    <scope>NUCLEOTIDE SEQUENCE [LARGE SCALE GENOMIC DNA]</scope>
    <source>
        <strain evidence="7">CL2024</strain>
        <tissue evidence="7">Fresh tender leaves</tissue>
    </source>
</reference>
<sequence length="129" mass="15230">MRTLNTNLLLFLALTLLKIQMATAFHVYVINNLGDYTNLTAHCRSKETDLGTRVLEFGAAFDWDFDLGHGFEYWCDMSWAVSHGDFQVFYEPKDAERCGDQKCYWRIDRDGLYLYIKSEDDYKLQFTWP</sequence>
<dbReference type="GO" id="GO:0005576">
    <property type="term" value="C:extracellular region"/>
    <property type="evidence" value="ECO:0007669"/>
    <property type="project" value="UniProtKB-SubCell"/>
</dbReference>
<dbReference type="GO" id="GO:0060320">
    <property type="term" value="P:rejection of self pollen"/>
    <property type="evidence" value="ECO:0007669"/>
    <property type="project" value="UniProtKB-KW"/>
</dbReference>
<feature type="chain" id="PRO_5044529831" description="S-protein homolog" evidence="6">
    <location>
        <begin position="25"/>
        <end position="129"/>
    </location>
</feature>
<organism evidence="7 8">
    <name type="scientific">Eucalyptus globulus</name>
    <name type="common">Tasmanian blue gum</name>
    <dbReference type="NCBI Taxonomy" id="34317"/>
    <lineage>
        <taxon>Eukaryota</taxon>
        <taxon>Viridiplantae</taxon>
        <taxon>Streptophyta</taxon>
        <taxon>Embryophyta</taxon>
        <taxon>Tracheophyta</taxon>
        <taxon>Spermatophyta</taxon>
        <taxon>Magnoliopsida</taxon>
        <taxon>eudicotyledons</taxon>
        <taxon>Gunneridae</taxon>
        <taxon>Pentapetalae</taxon>
        <taxon>rosids</taxon>
        <taxon>malvids</taxon>
        <taxon>Myrtales</taxon>
        <taxon>Myrtaceae</taxon>
        <taxon>Myrtoideae</taxon>
        <taxon>Eucalypteae</taxon>
        <taxon>Eucalyptus</taxon>
    </lineage>
</organism>
<keyword evidence="8" id="KW-1185">Reference proteome</keyword>
<dbReference type="InterPro" id="IPR010264">
    <property type="entry name" value="Self-incomp_S1"/>
</dbReference>
<gene>
    <name evidence="7" type="ORF">ACJRO7_029752</name>
</gene>
<evidence type="ECO:0000256" key="4">
    <source>
        <dbReference type="ARBA" id="ARBA00022525"/>
    </source>
</evidence>
<comment type="similarity">
    <text evidence="2 6">Belongs to the plant self-incompatibility (S1) protein family.</text>
</comment>
<protein>
    <recommendedName>
        <fullName evidence="6">S-protein homolog</fullName>
    </recommendedName>
</protein>
<dbReference type="PANTHER" id="PTHR31232:SF90">
    <property type="entry name" value="S-PROTEIN HOMOLOG"/>
    <property type="match status" value="1"/>
</dbReference>
<keyword evidence="3 6" id="KW-0713">Self-incompatibility</keyword>
<proteinExistence type="inferred from homology"/>
<dbReference type="AlphaFoldDB" id="A0ABD3JB78"/>
<dbReference type="PANTHER" id="PTHR31232">
    <property type="match status" value="1"/>
</dbReference>
<feature type="signal peptide" evidence="6">
    <location>
        <begin position="1"/>
        <end position="24"/>
    </location>
</feature>
<accession>A0ABD3JB78</accession>
<name>A0ABD3JB78_EUCGL</name>
<evidence type="ECO:0000256" key="6">
    <source>
        <dbReference type="RuleBase" id="RU367044"/>
    </source>
</evidence>
<comment type="subcellular location">
    <subcellularLocation>
        <location evidence="1 6">Secreted</location>
    </subcellularLocation>
</comment>
<evidence type="ECO:0000313" key="7">
    <source>
        <dbReference type="EMBL" id="KAL3724637.1"/>
    </source>
</evidence>
<evidence type="ECO:0000256" key="2">
    <source>
        <dbReference type="ARBA" id="ARBA00005581"/>
    </source>
</evidence>
<dbReference type="EMBL" id="JBJKBG010000008">
    <property type="protein sequence ID" value="KAL3724637.1"/>
    <property type="molecule type" value="Genomic_DNA"/>
</dbReference>
<dbReference type="Proteomes" id="UP001634007">
    <property type="component" value="Unassembled WGS sequence"/>
</dbReference>
<keyword evidence="4 6" id="KW-0964">Secreted</keyword>
<evidence type="ECO:0000256" key="5">
    <source>
        <dbReference type="ARBA" id="ARBA00022729"/>
    </source>
</evidence>
<comment type="caution">
    <text evidence="7">The sequence shown here is derived from an EMBL/GenBank/DDBJ whole genome shotgun (WGS) entry which is preliminary data.</text>
</comment>
<evidence type="ECO:0000256" key="1">
    <source>
        <dbReference type="ARBA" id="ARBA00004613"/>
    </source>
</evidence>
<evidence type="ECO:0000256" key="3">
    <source>
        <dbReference type="ARBA" id="ARBA00022471"/>
    </source>
</evidence>